<dbReference type="Proteomes" id="UP001597532">
    <property type="component" value="Unassembled WGS sequence"/>
</dbReference>
<protein>
    <submittedName>
        <fullName evidence="1">Uncharacterized protein</fullName>
    </submittedName>
</protein>
<reference evidence="2" key="1">
    <citation type="journal article" date="2019" name="Int. J. Syst. Evol. Microbiol.">
        <title>The Global Catalogue of Microorganisms (GCM) 10K type strain sequencing project: providing services to taxonomists for standard genome sequencing and annotation.</title>
        <authorList>
            <consortium name="The Broad Institute Genomics Platform"/>
            <consortium name="The Broad Institute Genome Sequencing Center for Infectious Disease"/>
            <person name="Wu L."/>
            <person name="Ma J."/>
        </authorList>
    </citation>
    <scope>NUCLEOTIDE SEQUENCE [LARGE SCALE GENOMIC DNA]</scope>
    <source>
        <strain evidence="2">KCTC 52924</strain>
    </source>
</reference>
<dbReference type="EMBL" id="JBHUOK010000030">
    <property type="protein sequence ID" value="MFD2790348.1"/>
    <property type="molecule type" value="Genomic_DNA"/>
</dbReference>
<gene>
    <name evidence="1" type="ORF">ACFS1K_11285</name>
</gene>
<comment type="caution">
    <text evidence="1">The sequence shown here is derived from an EMBL/GenBank/DDBJ whole genome shotgun (WGS) entry which is preliminary data.</text>
</comment>
<evidence type="ECO:0000313" key="2">
    <source>
        <dbReference type="Proteomes" id="UP001597532"/>
    </source>
</evidence>
<name>A0ABW5VF76_9FLAO</name>
<accession>A0ABW5VF76</accession>
<organism evidence="1 2">
    <name type="scientific">Arenibacter antarcticus</name>
    <dbReference type="NCBI Taxonomy" id="2040469"/>
    <lineage>
        <taxon>Bacteria</taxon>
        <taxon>Pseudomonadati</taxon>
        <taxon>Bacteroidota</taxon>
        <taxon>Flavobacteriia</taxon>
        <taxon>Flavobacteriales</taxon>
        <taxon>Flavobacteriaceae</taxon>
        <taxon>Arenibacter</taxon>
    </lineage>
</organism>
<keyword evidence="2" id="KW-1185">Reference proteome</keyword>
<evidence type="ECO:0000313" key="1">
    <source>
        <dbReference type="EMBL" id="MFD2790348.1"/>
    </source>
</evidence>
<proteinExistence type="predicted"/>
<sequence length="58" mass="6808">MKTSELPKGDFQQFYGTYLSCLENGELNHFLVQGKTEFEKFVNEISLDRFSYAYAEDK</sequence>
<dbReference type="RefSeq" id="WP_251805639.1">
    <property type="nucleotide sequence ID" value="NZ_CP166679.1"/>
</dbReference>